<name>A0A3D3TPB6_9BACT</name>
<evidence type="ECO:0000313" key="2">
    <source>
        <dbReference type="EMBL" id="HCO70457.1"/>
    </source>
</evidence>
<sequence length="64" mass="7551">MMFFGFLIVIFAVVFFLKPDILKSRMTISSSYDKEMRILRERLANGEISIEQYEVLKKALSEEK</sequence>
<evidence type="ECO:0000259" key="1">
    <source>
        <dbReference type="Pfam" id="PF09851"/>
    </source>
</evidence>
<dbReference type="InterPro" id="IPR018649">
    <property type="entry name" value="SHOCT"/>
</dbReference>
<dbReference type="EMBL" id="DQBS01000174">
    <property type="protein sequence ID" value="HCO70457.1"/>
    <property type="molecule type" value="Genomic_DNA"/>
</dbReference>
<gene>
    <name evidence="2" type="ORF">DIT26_07790</name>
</gene>
<organism evidence="2 3">
    <name type="scientific">Mesotoga infera</name>
    <dbReference type="NCBI Taxonomy" id="1236046"/>
    <lineage>
        <taxon>Bacteria</taxon>
        <taxon>Thermotogati</taxon>
        <taxon>Thermotogota</taxon>
        <taxon>Thermotogae</taxon>
        <taxon>Kosmotogales</taxon>
        <taxon>Kosmotogaceae</taxon>
        <taxon>Mesotoga</taxon>
    </lineage>
</organism>
<feature type="domain" description="SHOCT" evidence="1">
    <location>
        <begin position="35"/>
        <end position="60"/>
    </location>
</feature>
<dbReference type="Proteomes" id="UP000264215">
    <property type="component" value="Unassembled WGS sequence"/>
</dbReference>
<evidence type="ECO:0000313" key="3">
    <source>
        <dbReference type="Proteomes" id="UP000264215"/>
    </source>
</evidence>
<comment type="caution">
    <text evidence="2">The sequence shown here is derived from an EMBL/GenBank/DDBJ whole genome shotgun (WGS) entry which is preliminary data.</text>
</comment>
<protein>
    <recommendedName>
        <fullName evidence="1">SHOCT domain-containing protein</fullName>
    </recommendedName>
</protein>
<dbReference type="AlphaFoldDB" id="A0A3D3TPB6"/>
<accession>A0A3D3TPB6</accession>
<proteinExistence type="predicted"/>
<reference evidence="2 3" key="1">
    <citation type="journal article" date="2018" name="Nat. Biotechnol.">
        <title>A standardized bacterial taxonomy based on genome phylogeny substantially revises the tree of life.</title>
        <authorList>
            <person name="Parks D.H."/>
            <person name="Chuvochina M."/>
            <person name="Waite D.W."/>
            <person name="Rinke C."/>
            <person name="Skarshewski A."/>
            <person name="Chaumeil P.A."/>
            <person name="Hugenholtz P."/>
        </authorList>
    </citation>
    <scope>NUCLEOTIDE SEQUENCE [LARGE SCALE GENOMIC DNA]</scope>
    <source>
        <strain evidence="2">UBA9905</strain>
    </source>
</reference>
<dbReference type="Pfam" id="PF09851">
    <property type="entry name" value="SHOCT"/>
    <property type="match status" value="1"/>
</dbReference>